<dbReference type="InterPro" id="IPR005548">
    <property type="entry name" value="Cell_div_FtsQ/DivIB_C"/>
</dbReference>
<dbReference type="PANTHER" id="PTHR37820:SF1">
    <property type="entry name" value="CELL DIVISION PROTEIN FTSQ"/>
    <property type="match status" value="1"/>
</dbReference>
<reference evidence="11 12" key="1">
    <citation type="submission" date="2019-08" db="EMBL/GenBank/DDBJ databases">
        <title>In-depth cultivation of the pig gut microbiome towards novel bacterial diversity and tailored functional studies.</title>
        <authorList>
            <person name="Wylensek D."/>
            <person name="Hitch T.C.A."/>
            <person name="Clavel T."/>
        </authorList>
    </citation>
    <scope>NUCLEOTIDE SEQUENCE [LARGE SCALE GENOMIC DNA]</scope>
    <source>
        <strain evidence="11 12">CA-Schmier-601-WT-1</strain>
    </source>
</reference>
<dbReference type="AlphaFoldDB" id="A0A6N7XPB8"/>
<comment type="caution">
    <text evidence="11">The sequence shown here is derived from an EMBL/GenBank/DDBJ whole genome shotgun (WGS) entry which is preliminary data.</text>
</comment>
<feature type="compositionally biased region" description="Basic and acidic residues" evidence="8">
    <location>
        <begin position="1"/>
        <end position="10"/>
    </location>
</feature>
<evidence type="ECO:0000256" key="2">
    <source>
        <dbReference type="ARBA" id="ARBA00022475"/>
    </source>
</evidence>
<organism evidence="11 12">
    <name type="scientific">Olsenella porci</name>
    <dbReference type="NCBI Taxonomy" id="2652279"/>
    <lineage>
        <taxon>Bacteria</taxon>
        <taxon>Bacillati</taxon>
        <taxon>Actinomycetota</taxon>
        <taxon>Coriobacteriia</taxon>
        <taxon>Coriobacteriales</taxon>
        <taxon>Atopobiaceae</taxon>
        <taxon>Olsenella</taxon>
    </lineage>
</organism>
<keyword evidence="7" id="KW-0131">Cell cycle</keyword>
<evidence type="ECO:0000256" key="6">
    <source>
        <dbReference type="ARBA" id="ARBA00023136"/>
    </source>
</evidence>
<keyword evidence="3" id="KW-0132">Cell division</keyword>
<dbReference type="PROSITE" id="PS51779">
    <property type="entry name" value="POTRA"/>
    <property type="match status" value="1"/>
</dbReference>
<keyword evidence="6 9" id="KW-0472">Membrane</keyword>
<feature type="domain" description="POTRA" evidence="10">
    <location>
        <begin position="80"/>
        <end position="148"/>
    </location>
</feature>
<feature type="compositionally biased region" description="Low complexity" evidence="8">
    <location>
        <begin position="316"/>
        <end position="353"/>
    </location>
</feature>
<keyword evidence="2" id="KW-1003">Cell membrane</keyword>
<keyword evidence="4 9" id="KW-0812">Transmembrane</keyword>
<dbReference type="Pfam" id="PF08478">
    <property type="entry name" value="POTRA_1"/>
    <property type="match status" value="1"/>
</dbReference>
<dbReference type="InterPro" id="IPR050487">
    <property type="entry name" value="FtsQ_DivIB"/>
</dbReference>
<dbReference type="GO" id="GO:0005886">
    <property type="term" value="C:plasma membrane"/>
    <property type="evidence" value="ECO:0007669"/>
    <property type="project" value="TreeGrafter"/>
</dbReference>
<accession>A0A6N7XPB8</accession>
<proteinExistence type="predicted"/>
<dbReference type="EMBL" id="VUNC01000006">
    <property type="protein sequence ID" value="MST73098.1"/>
    <property type="molecule type" value="Genomic_DNA"/>
</dbReference>
<evidence type="ECO:0000259" key="10">
    <source>
        <dbReference type="PROSITE" id="PS51779"/>
    </source>
</evidence>
<dbReference type="InterPro" id="IPR013685">
    <property type="entry name" value="POTRA_FtsQ_type"/>
</dbReference>
<evidence type="ECO:0000256" key="4">
    <source>
        <dbReference type="ARBA" id="ARBA00022692"/>
    </source>
</evidence>
<gene>
    <name evidence="11" type="ORF">FYJ68_08240</name>
</gene>
<feature type="transmembrane region" description="Helical" evidence="9">
    <location>
        <begin position="53"/>
        <end position="76"/>
    </location>
</feature>
<dbReference type="InterPro" id="IPR034746">
    <property type="entry name" value="POTRA"/>
</dbReference>
<name>A0A6N7XPB8_9ACTN</name>
<dbReference type="PANTHER" id="PTHR37820">
    <property type="entry name" value="CELL DIVISION PROTEIN DIVIB"/>
    <property type="match status" value="1"/>
</dbReference>
<dbReference type="GO" id="GO:0051301">
    <property type="term" value="P:cell division"/>
    <property type="evidence" value="ECO:0007669"/>
    <property type="project" value="UniProtKB-KW"/>
</dbReference>
<sequence length="353" mass="36712">MRSSRREVSSRKGAKPSLPFISLPRPGRGEEGKQSAPRRSARQDKGGSAARRIIVACIAVAIALLVALVGFLVLSYTPVFSITSIETTATEHVSKEDIAKLAAIPEGTTLLNLDEAKITSNLQKNPWVGQVTYVREFPNTLRIEVTERSVESLVVMSSGSVVWCLGDGGVWIEPVSLTTSDGESIDDAALAKAQEMGALLITDVPATVSPVAGSTASDSVIQAVETYQSTFSDALTSQIVSYSAQSLDSISCTLKSGVEISLGSATDVSTKEEVIEQILSQYSGKLTYINVRVPSKPTYRMIDSDNVGEGTGALVGTSSSSTDGSDSSATDSAATASAASADSSADSAASTGQ</sequence>
<feature type="region of interest" description="Disordered" evidence="8">
    <location>
        <begin position="302"/>
        <end position="353"/>
    </location>
</feature>
<evidence type="ECO:0000313" key="11">
    <source>
        <dbReference type="EMBL" id="MST73098.1"/>
    </source>
</evidence>
<feature type="region of interest" description="Disordered" evidence="8">
    <location>
        <begin position="1"/>
        <end position="44"/>
    </location>
</feature>
<keyword evidence="12" id="KW-1185">Reference proteome</keyword>
<protein>
    <submittedName>
        <fullName evidence="11">FtsQ-type POTRA domain-containing protein</fullName>
    </submittedName>
</protein>
<evidence type="ECO:0000256" key="3">
    <source>
        <dbReference type="ARBA" id="ARBA00022618"/>
    </source>
</evidence>
<evidence type="ECO:0000256" key="5">
    <source>
        <dbReference type="ARBA" id="ARBA00022989"/>
    </source>
</evidence>
<evidence type="ECO:0000256" key="8">
    <source>
        <dbReference type="SAM" id="MobiDB-lite"/>
    </source>
</evidence>
<evidence type="ECO:0000256" key="7">
    <source>
        <dbReference type="ARBA" id="ARBA00023306"/>
    </source>
</evidence>
<comment type="subcellular location">
    <subcellularLocation>
        <location evidence="1">Membrane</location>
    </subcellularLocation>
</comment>
<dbReference type="RefSeq" id="WP_154435735.1">
    <property type="nucleotide sequence ID" value="NZ_VUNC01000006.1"/>
</dbReference>
<evidence type="ECO:0000256" key="9">
    <source>
        <dbReference type="SAM" id="Phobius"/>
    </source>
</evidence>
<keyword evidence="5 9" id="KW-1133">Transmembrane helix</keyword>
<dbReference type="Pfam" id="PF03799">
    <property type="entry name" value="FtsQ_DivIB_C"/>
    <property type="match status" value="1"/>
</dbReference>
<evidence type="ECO:0000313" key="12">
    <source>
        <dbReference type="Proteomes" id="UP000469325"/>
    </source>
</evidence>
<dbReference type="Proteomes" id="UP000469325">
    <property type="component" value="Unassembled WGS sequence"/>
</dbReference>
<dbReference type="Gene3D" id="3.10.20.310">
    <property type="entry name" value="membrane protein fhac"/>
    <property type="match status" value="1"/>
</dbReference>
<evidence type="ECO:0000256" key="1">
    <source>
        <dbReference type="ARBA" id="ARBA00004370"/>
    </source>
</evidence>